<name>A0A512MFN4_9BACT</name>
<organism evidence="1 2">
    <name type="scientific">Brevifollis gellanilyticus</name>
    <dbReference type="NCBI Taxonomy" id="748831"/>
    <lineage>
        <taxon>Bacteria</taxon>
        <taxon>Pseudomonadati</taxon>
        <taxon>Verrucomicrobiota</taxon>
        <taxon>Verrucomicrobiia</taxon>
        <taxon>Verrucomicrobiales</taxon>
        <taxon>Verrucomicrobiaceae</taxon>
    </lineage>
</organism>
<keyword evidence="2" id="KW-1185">Reference proteome</keyword>
<dbReference type="Proteomes" id="UP000321577">
    <property type="component" value="Unassembled WGS sequence"/>
</dbReference>
<evidence type="ECO:0000313" key="1">
    <source>
        <dbReference type="EMBL" id="GEP45537.1"/>
    </source>
</evidence>
<protein>
    <submittedName>
        <fullName evidence="1">Uncharacterized protein</fullName>
    </submittedName>
</protein>
<sequence>MALVGGFEVAGIVSGTPRSVYRSHGKDAGVTQAEFDSYFSGCKTAYGIQIAKAWTLNEEAELKSLRKQVRGFHPPQSYRYLRGSEREILSPDSRV</sequence>
<dbReference type="InterPro" id="IPR015947">
    <property type="entry name" value="PUA-like_sf"/>
</dbReference>
<gene>
    <name evidence="1" type="ORF">BGE01nite_48280</name>
</gene>
<dbReference type="AlphaFoldDB" id="A0A512MFN4"/>
<accession>A0A512MFN4</accession>
<dbReference type="SUPFAM" id="SSF88697">
    <property type="entry name" value="PUA domain-like"/>
    <property type="match status" value="1"/>
</dbReference>
<proteinExistence type="predicted"/>
<evidence type="ECO:0000313" key="2">
    <source>
        <dbReference type="Proteomes" id="UP000321577"/>
    </source>
</evidence>
<dbReference type="EMBL" id="BKAG01000051">
    <property type="protein sequence ID" value="GEP45537.1"/>
    <property type="molecule type" value="Genomic_DNA"/>
</dbReference>
<comment type="caution">
    <text evidence="1">The sequence shown here is derived from an EMBL/GenBank/DDBJ whole genome shotgun (WGS) entry which is preliminary data.</text>
</comment>
<reference evidence="1 2" key="1">
    <citation type="submission" date="2019-07" db="EMBL/GenBank/DDBJ databases">
        <title>Whole genome shotgun sequence of Brevifollis gellanilyticus NBRC 108608.</title>
        <authorList>
            <person name="Hosoyama A."/>
            <person name="Uohara A."/>
            <person name="Ohji S."/>
            <person name="Ichikawa N."/>
        </authorList>
    </citation>
    <scope>NUCLEOTIDE SEQUENCE [LARGE SCALE GENOMIC DNA]</scope>
    <source>
        <strain evidence="1 2">NBRC 108608</strain>
    </source>
</reference>